<reference evidence="1" key="1">
    <citation type="submission" date="2021-02" db="EMBL/GenBank/DDBJ databases">
        <authorList>
            <person name="Nowell W R."/>
        </authorList>
    </citation>
    <scope>NUCLEOTIDE SEQUENCE</scope>
</reference>
<dbReference type="Proteomes" id="UP000681722">
    <property type="component" value="Unassembled WGS sequence"/>
</dbReference>
<dbReference type="AlphaFoldDB" id="A0A814HPH2"/>
<dbReference type="OrthoDB" id="8047520at2759"/>
<accession>A0A814HPH2</accession>
<name>A0A814HPH2_9BILA</name>
<dbReference type="Proteomes" id="UP000677228">
    <property type="component" value="Unassembled WGS sequence"/>
</dbReference>
<evidence type="ECO:0000313" key="4">
    <source>
        <dbReference type="EMBL" id="CAF3849663.1"/>
    </source>
</evidence>
<protein>
    <submittedName>
        <fullName evidence="1">Uncharacterized protein</fullName>
    </submittedName>
</protein>
<dbReference type="Proteomes" id="UP000663829">
    <property type="component" value="Unassembled WGS sequence"/>
</dbReference>
<comment type="caution">
    <text evidence="1">The sequence shown here is derived from an EMBL/GenBank/DDBJ whole genome shotgun (WGS) entry which is preliminary data.</text>
</comment>
<dbReference type="EMBL" id="CAJOBA010009368">
    <property type="protein sequence ID" value="CAF3849663.1"/>
    <property type="molecule type" value="Genomic_DNA"/>
</dbReference>
<evidence type="ECO:0000313" key="5">
    <source>
        <dbReference type="Proteomes" id="UP000663829"/>
    </source>
</evidence>
<evidence type="ECO:0000313" key="1">
    <source>
        <dbReference type="EMBL" id="CAF1013001.1"/>
    </source>
</evidence>
<sequence>MTYCTKRWSLGHLRDACTILTQRCRICLGNFDPNHQGSNVLRYANCQQEHQSSDPMCDIIRRCRTDLNEAINISILEDKLDRRTTPQQQLQ</sequence>
<evidence type="ECO:0000313" key="3">
    <source>
        <dbReference type="EMBL" id="CAF3784361.1"/>
    </source>
</evidence>
<dbReference type="EMBL" id="CAJOBC010003450">
    <property type="protein sequence ID" value="CAF3784361.1"/>
    <property type="molecule type" value="Genomic_DNA"/>
</dbReference>
<gene>
    <name evidence="1" type="ORF">GPM918_LOCUS14366</name>
    <name evidence="2" type="ORF">OVA965_LOCUS18666</name>
    <name evidence="3" type="ORF">SRO942_LOCUS14365</name>
    <name evidence="4" type="ORF">TMI583_LOCUS18678</name>
</gene>
<dbReference type="EMBL" id="CAJNOQ010003451">
    <property type="protein sequence ID" value="CAF1013001.1"/>
    <property type="molecule type" value="Genomic_DNA"/>
</dbReference>
<organism evidence="1 5">
    <name type="scientific">Didymodactylos carnosus</name>
    <dbReference type="NCBI Taxonomy" id="1234261"/>
    <lineage>
        <taxon>Eukaryota</taxon>
        <taxon>Metazoa</taxon>
        <taxon>Spiralia</taxon>
        <taxon>Gnathifera</taxon>
        <taxon>Rotifera</taxon>
        <taxon>Eurotatoria</taxon>
        <taxon>Bdelloidea</taxon>
        <taxon>Philodinida</taxon>
        <taxon>Philodinidae</taxon>
        <taxon>Didymodactylos</taxon>
    </lineage>
</organism>
<dbReference type="Proteomes" id="UP000682733">
    <property type="component" value="Unassembled WGS sequence"/>
</dbReference>
<proteinExistence type="predicted"/>
<dbReference type="EMBL" id="CAJNOK010009351">
    <property type="protein sequence ID" value="CAF1087881.1"/>
    <property type="molecule type" value="Genomic_DNA"/>
</dbReference>
<keyword evidence="5" id="KW-1185">Reference proteome</keyword>
<evidence type="ECO:0000313" key="2">
    <source>
        <dbReference type="EMBL" id="CAF1087881.1"/>
    </source>
</evidence>